<dbReference type="PRINTS" id="PR01248">
    <property type="entry name" value="TYPE1KERATIN"/>
</dbReference>
<comment type="caution">
    <text evidence="6">The sequence shown here is derived from an EMBL/GenBank/DDBJ whole genome shotgun (WGS) entry which is preliminary data.</text>
</comment>
<dbReference type="PANTHER" id="PTHR23239">
    <property type="entry name" value="INTERMEDIATE FILAMENT"/>
    <property type="match status" value="1"/>
</dbReference>
<reference evidence="6 7" key="1">
    <citation type="submission" date="2020-03" db="EMBL/GenBank/DDBJ databases">
        <title>Dissostichus mawsoni Genome sequencing and assembly.</title>
        <authorList>
            <person name="Park H."/>
        </authorList>
    </citation>
    <scope>NUCLEOTIDE SEQUENCE [LARGE SCALE GENOMIC DNA]</scope>
    <source>
        <strain evidence="6">DM0001</strain>
        <tissue evidence="6">Muscle</tissue>
    </source>
</reference>
<evidence type="ECO:0000256" key="3">
    <source>
        <dbReference type="RuleBase" id="RU000685"/>
    </source>
</evidence>
<dbReference type="PANTHER" id="PTHR23239:SF351">
    <property type="entry name" value="KERATIN, TYPE I CYTOSKELETAL 18"/>
    <property type="match status" value="1"/>
</dbReference>
<dbReference type="Gene3D" id="1.20.5.500">
    <property type="entry name" value="Single helix bin"/>
    <property type="match status" value="1"/>
</dbReference>
<dbReference type="InterPro" id="IPR002957">
    <property type="entry name" value="Keratin_I"/>
</dbReference>
<name>A0A7J5YHI2_DISMA</name>
<dbReference type="GO" id="GO:0005882">
    <property type="term" value="C:intermediate filament"/>
    <property type="evidence" value="ECO:0007669"/>
    <property type="project" value="UniProtKB-KW"/>
</dbReference>
<comment type="similarity">
    <text evidence="3">Belongs to the intermediate filament family.</text>
</comment>
<keyword evidence="7" id="KW-1185">Reference proteome</keyword>
<dbReference type="GO" id="GO:0005198">
    <property type="term" value="F:structural molecule activity"/>
    <property type="evidence" value="ECO:0007669"/>
    <property type="project" value="InterPro"/>
</dbReference>
<protein>
    <recommendedName>
        <fullName evidence="5">IF rod domain-containing protein</fullName>
    </recommendedName>
</protein>
<dbReference type="EMBL" id="JAAKFY010000012">
    <property type="protein sequence ID" value="KAF3848966.1"/>
    <property type="molecule type" value="Genomic_DNA"/>
</dbReference>
<evidence type="ECO:0000313" key="6">
    <source>
        <dbReference type="EMBL" id="KAF3848966.1"/>
    </source>
</evidence>
<evidence type="ECO:0000256" key="4">
    <source>
        <dbReference type="SAM" id="Coils"/>
    </source>
</evidence>
<gene>
    <name evidence="6" type="ORF">F7725_015463</name>
</gene>
<feature type="domain" description="IF rod" evidence="5">
    <location>
        <begin position="1"/>
        <end position="132"/>
    </location>
</feature>
<dbReference type="OrthoDB" id="8913306at2759"/>
<evidence type="ECO:0000256" key="1">
    <source>
        <dbReference type="ARBA" id="ARBA00022754"/>
    </source>
</evidence>
<keyword evidence="1 3" id="KW-0403">Intermediate filament</keyword>
<organism evidence="6 7">
    <name type="scientific">Dissostichus mawsoni</name>
    <name type="common">Antarctic cod</name>
    <dbReference type="NCBI Taxonomy" id="36200"/>
    <lineage>
        <taxon>Eukaryota</taxon>
        <taxon>Metazoa</taxon>
        <taxon>Chordata</taxon>
        <taxon>Craniata</taxon>
        <taxon>Vertebrata</taxon>
        <taxon>Euteleostomi</taxon>
        <taxon>Actinopterygii</taxon>
        <taxon>Neopterygii</taxon>
        <taxon>Teleostei</taxon>
        <taxon>Neoteleostei</taxon>
        <taxon>Acanthomorphata</taxon>
        <taxon>Eupercaria</taxon>
        <taxon>Perciformes</taxon>
        <taxon>Notothenioidei</taxon>
        <taxon>Nototheniidae</taxon>
        <taxon>Dissostichus</taxon>
    </lineage>
</organism>
<dbReference type="FunFam" id="1.20.5.170:FF:000002">
    <property type="entry name" value="Type I keratin KA11"/>
    <property type="match status" value="1"/>
</dbReference>
<evidence type="ECO:0000313" key="7">
    <source>
        <dbReference type="Proteomes" id="UP000518266"/>
    </source>
</evidence>
<dbReference type="Pfam" id="PF00038">
    <property type="entry name" value="Filament"/>
    <property type="match status" value="1"/>
</dbReference>
<evidence type="ECO:0000256" key="2">
    <source>
        <dbReference type="ARBA" id="ARBA00023054"/>
    </source>
</evidence>
<dbReference type="InterPro" id="IPR018039">
    <property type="entry name" value="IF_conserved"/>
</dbReference>
<dbReference type="PROSITE" id="PS00226">
    <property type="entry name" value="IF_ROD_1"/>
    <property type="match status" value="1"/>
</dbReference>
<dbReference type="AlphaFoldDB" id="A0A7J5YHI2"/>
<dbReference type="PROSITE" id="PS51842">
    <property type="entry name" value="IF_ROD_2"/>
    <property type="match status" value="1"/>
</dbReference>
<keyword evidence="2 4" id="KW-0175">Coiled coil</keyword>
<accession>A0A7J5YHI2</accession>
<dbReference type="InterPro" id="IPR039008">
    <property type="entry name" value="IF_rod_dom"/>
</dbReference>
<dbReference type="Proteomes" id="UP000518266">
    <property type="component" value="Unassembled WGS sequence"/>
</dbReference>
<proteinExistence type="inferred from homology"/>
<dbReference type="Gene3D" id="1.20.5.170">
    <property type="match status" value="1"/>
</dbReference>
<feature type="coiled-coil region" evidence="4">
    <location>
        <begin position="16"/>
        <end position="131"/>
    </location>
</feature>
<sequence>MQFSTKYKEFILRGQLETVQNEVKESNEALRGAQGELMERQRFLQNLEVELESLHKQVAALEGNLGETGQKYSTEMERLQATLNQLEDDLSQLRLDMQRTKTDYEQLLRIKQNLEMEIATYRRLLEGEERKSLLHQKENCEVVTQTMINGKVVDESSEVEQIEETKK</sequence>
<evidence type="ECO:0000259" key="5">
    <source>
        <dbReference type="PROSITE" id="PS51842"/>
    </source>
</evidence>
<dbReference type="SUPFAM" id="SSF64593">
    <property type="entry name" value="Intermediate filament protein, coiled coil region"/>
    <property type="match status" value="1"/>
</dbReference>